<dbReference type="AlphaFoldDB" id="A0A2K9BDN5"/>
<accession>A0A2K9BDN5</accession>
<evidence type="ECO:0000313" key="1">
    <source>
        <dbReference type="EMBL" id="AUE03131.1"/>
    </source>
</evidence>
<sequence length="100" mass="10923">MDTLKAIALDWDRKTIDDAEARRRADALGKVVFHPDETVTGDGGWYEGDPDNLMTAVRAAIGTTKANEFAGILHPDLESETMRALAEVRRGDPCPGLVAW</sequence>
<proteinExistence type="predicted"/>
<reference evidence="1 2" key="1">
    <citation type="submission" date="2017-05" db="EMBL/GenBank/DDBJ databases">
        <title>Comparative genomics and methylome analysis of the gut commensal Bifidobacterium breve.</title>
        <authorList>
            <person name="Bottacini F."/>
            <person name="Morrissey R."/>
            <person name="Roberts R.J."/>
            <person name="James K."/>
            <person name="van Breen J."/>
            <person name="Egan M."/>
            <person name="Lambert J."/>
            <person name="van Limpt K."/>
            <person name="Stanton C."/>
            <person name="Knol J."/>
            <person name="O' Connell Motherway M."/>
            <person name="van Sinderen D."/>
        </authorList>
    </citation>
    <scope>NUCLEOTIDE SEQUENCE [LARGE SCALE GENOMIC DNA]</scope>
    <source>
        <strain evidence="1 2">215W447a</strain>
    </source>
</reference>
<organism evidence="1 2">
    <name type="scientific">Bifidobacterium breve</name>
    <dbReference type="NCBI Taxonomy" id="1685"/>
    <lineage>
        <taxon>Bacteria</taxon>
        <taxon>Bacillati</taxon>
        <taxon>Actinomycetota</taxon>
        <taxon>Actinomycetes</taxon>
        <taxon>Bifidobacteriales</taxon>
        <taxon>Bifidobacteriaceae</taxon>
        <taxon>Bifidobacterium</taxon>
    </lineage>
</organism>
<dbReference type="RefSeq" id="WP_106641457.1">
    <property type="nucleotide sequence ID" value="NZ_CP021558.1"/>
</dbReference>
<evidence type="ECO:0000313" key="2">
    <source>
        <dbReference type="Proteomes" id="UP000232491"/>
    </source>
</evidence>
<name>A0A2K9BDN5_BIFBR</name>
<protein>
    <submittedName>
        <fullName evidence="1">Uncharacterized protein</fullName>
    </submittedName>
</protein>
<gene>
    <name evidence="1" type="ORF">BB215W447A_1113</name>
</gene>
<dbReference type="Proteomes" id="UP000232491">
    <property type="component" value="Chromosome"/>
</dbReference>
<dbReference type="EMBL" id="CP021558">
    <property type="protein sequence ID" value="AUE03131.1"/>
    <property type="molecule type" value="Genomic_DNA"/>
</dbReference>